<feature type="compositionally biased region" description="Basic and acidic residues" evidence="1">
    <location>
        <begin position="235"/>
        <end position="246"/>
    </location>
</feature>
<keyword evidence="3" id="KW-1185">Reference proteome</keyword>
<evidence type="ECO:0000313" key="2">
    <source>
        <dbReference type="EMBL" id="KAJ7351628.1"/>
    </source>
</evidence>
<name>A0AAD7A8W7_9AGAR</name>
<proteinExistence type="predicted"/>
<feature type="compositionally biased region" description="Basic and acidic residues" evidence="1">
    <location>
        <begin position="278"/>
        <end position="289"/>
    </location>
</feature>
<sequence length="289" mass="32181">MTRLRKASRDRVMHKQMPGDQEDVGAWMGTAGVKSRFYRNVWNSLELAEFPFHLVRLMLTSILSTQAQVPLDLIEPELVTHIATVHEAVGAGDQIFLDVDRVDNSIPSALSNHSPESEDIAFDTTLTDLNPQFLDKFLANLNPDSFSTLFPDSGSNFRLQEYYYNHGFSITQRSEADEDGLEYIAPPTENFNQSGLSASQELPPLPAPPLAPSPSPAELEEPVNNPVDGGPDHIIAPRDIDLDLNERNIVSGKRQRTQSTRAADMAVSRPAKRGPHASRKDQIQLDWEK</sequence>
<accession>A0AAD7A8W7</accession>
<reference evidence="2" key="1">
    <citation type="submission" date="2023-03" db="EMBL/GenBank/DDBJ databases">
        <title>Massive genome expansion in bonnet fungi (Mycena s.s.) driven by repeated elements and novel gene families across ecological guilds.</title>
        <authorList>
            <consortium name="Lawrence Berkeley National Laboratory"/>
            <person name="Harder C.B."/>
            <person name="Miyauchi S."/>
            <person name="Viragh M."/>
            <person name="Kuo A."/>
            <person name="Thoen E."/>
            <person name="Andreopoulos B."/>
            <person name="Lu D."/>
            <person name="Skrede I."/>
            <person name="Drula E."/>
            <person name="Henrissat B."/>
            <person name="Morin E."/>
            <person name="Kohler A."/>
            <person name="Barry K."/>
            <person name="LaButti K."/>
            <person name="Morin E."/>
            <person name="Salamov A."/>
            <person name="Lipzen A."/>
            <person name="Mereny Z."/>
            <person name="Hegedus B."/>
            <person name="Baldrian P."/>
            <person name="Stursova M."/>
            <person name="Weitz H."/>
            <person name="Taylor A."/>
            <person name="Grigoriev I.V."/>
            <person name="Nagy L.G."/>
            <person name="Martin F."/>
            <person name="Kauserud H."/>
        </authorList>
    </citation>
    <scope>NUCLEOTIDE SEQUENCE</scope>
    <source>
        <strain evidence="2">CBHHK002</strain>
    </source>
</reference>
<dbReference type="AlphaFoldDB" id="A0AAD7A8W7"/>
<evidence type="ECO:0000256" key="1">
    <source>
        <dbReference type="SAM" id="MobiDB-lite"/>
    </source>
</evidence>
<comment type="caution">
    <text evidence="2">The sequence shown here is derived from an EMBL/GenBank/DDBJ whole genome shotgun (WGS) entry which is preliminary data.</text>
</comment>
<dbReference type="EMBL" id="JARIHO010000013">
    <property type="protein sequence ID" value="KAJ7351628.1"/>
    <property type="molecule type" value="Genomic_DNA"/>
</dbReference>
<protein>
    <submittedName>
        <fullName evidence="2">Uncharacterized protein</fullName>
    </submittedName>
</protein>
<organism evidence="2 3">
    <name type="scientific">Mycena albidolilacea</name>
    <dbReference type="NCBI Taxonomy" id="1033008"/>
    <lineage>
        <taxon>Eukaryota</taxon>
        <taxon>Fungi</taxon>
        <taxon>Dikarya</taxon>
        <taxon>Basidiomycota</taxon>
        <taxon>Agaricomycotina</taxon>
        <taxon>Agaricomycetes</taxon>
        <taxon>Agaricomycetidae</taxon>
        <taxon>Agaricales</taxon>
        <taxon>Marasmiineae</taxon>
        <taxon>Mycenaceae</taxon>
        <taxon>Mycena</taxon>
    </lineage>
</organism>
<evidence type="ECO:0000313" key="3">
    <source>
        <dbReference type="Proteomes" id="UP001218218"/>
    </source>
</evidence>
<gene>
    <name evidence="2" type="ORF">DFH08DRAFT_806344</name>
</gene>
<dbReference type="Proteomes" id="UP001218218">
    <property type="component" value="Unassembled WGS sequence"/>
</dbReference>
<feature type="region of interest" description="Disordered" evidence="1">
    <location>
        <begin position="184"/>
        <end position="289"/>
    </location>
</feature>
<feature type="compositionally biased region" description="Pro residues" evidence="1">
    <location>
        <begin position="203"/>
        <end position="215"/>
    </location>
</feature>